<name>G8JNZ0_ERECY</name>
<accession>G8JNZ0</accession>
<protein>
    <submittedName>
        <fullName evidence="5">Uncharacterized protein</fullName>
    </submittedName>
</protein>
<dbReference type="GO" id="GO:0033615">
    <property type="term" value="P:mitochondrial proton-transporting ATP synthase complex assembly"/>
    <property type="evidence" value="ECO:0007669"/>
    <property type="project" value="EnsemblFungi"/>
</dbReference>
<dbReference type="FunCoup" id="G8JNZ0">
    <property type="interactions" value="301"/>
</dbReference>
<keyword evidence="6" id="KW-1185">Reference proteome</keyword>
<dbReference type="GO" id="GO:0005759">
    <property type="term" value="C:mitochondrial matrix"/>
    <property type="evidence" value="ECO:0007669"/>
    <property type="project" value="EnsemblFungi"/>
</dbReference>
<dbReference type="AlphaFoldDB" id="G8JNZ0"/>
<dbReference type="InParanoid" id="G8JNZ0"/>
<keyword evidence="4" id="KW-0496">Mitochondrion</keyword>
<keyword evidence="3" id="KW-0809">Transit peptide</keyword>
<dbReference type="OMA" id="FLQWGFH"/>
<evidence type="ECO:0000313" key="6">
    <source>
        <dbReference type="Proteomes" id="UP000006790"/>
    </source>
</evidence>
<evidence type="ECO:0000313" key="5">
    <source>
        <dbReference type="EMBL" id="AET37790.1"/>
    </source>
</evidence>
<dbReference type="PANTHER" id="PTHR13126:SF0">
    <property type="entry name" value="ATP SYNTHASE MITOCHONDRIAL F1 COMPLEX ASSEMBLY FACTOR 1"/>
    <property type="match status" value="1"/>
</dbReference>
<dbReference type="KEGG" id="erc:Ecym_2031"/>
<dbReference type="EMBL" id="CP002498">
    <property type="protein sequence ID" value="AET37790.1"/>
    <property type="molecule type" value="Genomic_DNA"/>
</dbReference>
<gene>
    <name evidence="5" type="ordered locus">Ecym_2031</name>
</gene>
<dbReference type="HOGENOM" id="CLU_054226_2_0_1"/>
<dbReference type="PANTHER" id="PTHR13126">
    <property type="entry name" value="CHAPERONE ATP11"/>
    <property type="match status" value="1"/>
</dbReference>
<dbReference type="eggNOG" id="KOG3281">
    <property type="taxonomic scope" value="Eukaryota"/>
</dbReference>
<reference evidence="6" key="1">
    <citation type="journal article" date="2012" name="G3 (Bethesda)">
        <title>Pichia sorbitophila, an interspecies yeast hybrid reveals early steps of genome resolution following polyploidization.</title>
        <authorList>
            <person name="Leh Louis V."/>
            <person name="Despons L."/>
            <person name="Friedrich A."/>
            <person name="Martin T."/>
            <person name="Durrens P."/>
            <person name="Casaregola S."/>
            <person name="Neuveglise C."/>
            <person name="Fairhead C."/>
            <person name="Marck C."/>
            <person name="Cruz J.A."/>
            <person name="Straub M.L."/>
            <person name="Kugler V."/>
            <person name="Sacerdot C."/>
            <person name="Uzunov Z."/>
            <person name="Thierry A."/>
            <person name="Weiss S."/>
            <person name="Bleykasten C."/>
            <person name="De Montigny J."/>
            <person name="Jacques N."/>
            <person name="Jung P."/>
            <person name="Lemaire M."/>
            <person name="Mallet S."/>
            <person name="Morel G."/>
            <person name="Richard G.F."/>
            <person name="Sarkar A."/>
            <person name="Savel G."/>
            <person name="Schacherer J."/>
            <person name="Seret M.L."/>
            <person name="Talla E."/>
            <person name="Samson G."/>
            <person name="Jubin C."/>
            <person name="Poulain J."/>
            <person name="Vacherie B."/>
            <person name="Barbe V."/>
            <person name="Pelletier E."/>
            <person name="Sherman D.J."/>
            <person name="Westhof E."/>
            <person name="Weissenbach J."/>
            <person name="Baret P.V."/>
            <person name="Wincker P."/>
            <person name="Gaillardin C."/>
            <person name="Dujon B."/>
            <person name="Souciet J.L."/>
        </authorList>
    </citation>
    <scope>NUCLEOTIDE SEQUENCE [LARGE SCALE GENOMIC DNA]</scope>
    <source>
        <strain evidence="6">CBS 270.75 / DBVPG 7215 / KCTC 17166 / NRRL Y-17582</strain>
    </source>
</reference>
<dbReference type="OrthoDB" id="16535at2759"/>
<comment type="similarity">
    <text evidence="2">Belongs to the ATP11 family.</text>
</comment>
<proteinExistence type="inferred from homology"/>
<dbReference type="STRING" id="931890.G8JNZ0"/>
<dbReference type="InterPro" id="IPR010591">
    <property type="entry name" value="ATP11"/>
</dbReference>
<dbReference type="GO" id="GO:0051082">
    <property type="term" value="F:unfolded protein binding"/>
    <property type="evidence" value="ECO:0007669"/>
    <property type="project" value="EnsemblFungi"/>
</dbReference>
<evidence type="ECO:0000256" key="3">
    <source>
        <dbReference type="ARBA" id="ARBA00022946"/>
    </source>
</evidence>
<dbReference type="GeneID" id="11471773"/>
<organism evidence="5 6">
    <name type="scientific">Eremothecium cymbalariae (strain CBS 270.75 / DBVPG 7215 / KCTC 17166 / NRRL Y-17582)</name>
    <name type="common">Yeast</name>
    <dbReference type="NCBI Taxonomy" id="931890"/>
    <lineage>
        <taxon>Eukaryota</taxon>
        <taxon>Fungi</taxon>
        <taxon>Dikarya</taxon>
        <taxon>Ascomycota</taxon>
        <taxon>Saccharomycotina</taxon>
        <taxon>Saccharomycetes</taxon>
        <taxon>Saccharomycetales</taxon>
        <taxon>Saccharomycetaceae</taxon>
        <taxon>Eremothecium</taxon>
    </lineage>
</organism>
<evidence type="ECO:0000256" key="1">
    <source>
        <dbReference type="ARBA" id="ARBA00004173"/>
    </source>
</evidence>
<evidence type="ECO:0000256" key="2">
    <source>
        <dbReference type="ARBA" id="ARBA00009116"/>
    </source>
</evidence>
<dbReference type="RefSeq" id="XP_003644607.1">
    <property type="nucleotide sequence ID" value="XM_003644559.1"/>
</dbReference>
<evidence type="ECO:0000256" key="4">
    <source>
        <dbReference type="ARBA" id="ARBA00023128"/>
    </source>
</evidence>
<dbReference type="Pfam" id="PF06644">
    <property type="entry name" value="ATP11"/>
    <property type="match status" value="1"/>
</dbReference>
<comment type="subcellular location">
    <subcellularLocation>
        <location evidence="1">Mitochondrion</location>
    </subcellularLocation>
</comment>
<dbReference type="Proteomes" id="UP000006790">
    <property type="component" value="Chromosome 2"/>
</dbReference>
<sequence length="317" mass="36533">MTSVCRCVKSKLHSFHIRTAYSASVGSLHIQNIQKRYSTIPERYTDKLLQKARERGFKSVEELKFHLKKEIESKKKEFNKIDPLKELEDYEQRMKMCENKGKMTNTRGPIDSSAPQLPFKTLNSFLNVEKMKQLSKQEVEFLWRARWMEKDNMLNAVVPVDVFNKMSSNAKSNPILVLPLPRDIQAANTEGQGEQGIEMHYIQWQFVGPKTVHCIMTSLAEYKLHKGFARPHTTFQFHLDLAEEKKIVLMNGQVETDANISLQEAQLLLLNVQRFYGAMGDHTTMAKARLKILKDFNTGSSDFNVDLLISLSQSMET</sequence>